<protein>
    <submittedName>
        <fullName evidence="8">Zinc finger A20 and AN1 domain-containing stress-associated protein 8</fullName>
    </submittedName>
</protein>
<feature type="domain" description="A20-type" evidence="6">
    <location>
        <begin position="73"/>
        <end position="107"/>
    </location>
</feature>
<accession>G7YME2</accession>
<dbReference type="Proteomes" id="UP000008909">
    <property type="component" value="Unassembled WGS sequence"/>
</dbReference>
<dbReference type="SUPFAM" id="SSF57716">
    <property type="entry name" value="Glucocorticoid receptor-like (DNA-binding domain)"/>
    <property type="match status" value="1"/>
</dbReference>
<feature type="compositionally biased region" description="Polar residues" evidence="5">
    <location>
        <begin position="189"/>
        <end position="204"/>
    </location>
</feature>
<dbReference type="Pfam" id="PF01428">
    <property type="entry name" value="zf-AN1"/>
    <property type="match status" value="1"/>
</dbReference>
<evidence type="ECO:0000259" key="6">
    <source>
        <dbReference type="PROSITE" id="PS51036"/>
    </source>
</evidence>
<evidence type="ECO:0000256" key="2">
    <source>
        <dbReference type="ARBA" id="ARBA00022771"/>
    </source>
</evidence>
<proteinExistence type="predicted"/>
<keyword evidence="9" id="KW-1185">Reference proteome</keyword>
<feature type="domain" description="AN1-type" evidence="7">
    <location>
        <begin position="206"/>
        <end position="252"/>
    </location>
</feature>
<evidence type="ECO:0000256" key="1">
    <source>
        <dbReference type="ARBA" id="ARBA00022723"/>
    </source>
</evidence>
<evidence type="ECO:0000313" key="8">
    <source>
        <dbReference type="EMBL" id="GAA54123.1"/>
    </source>
</evidence>
<organism evidence="8 9">
    <name type="scientific">Clonorchis sinensis</name>
    <name type="common">Chinese liver fluke</name>
    <dbReference type="NCBI Taxonomy" id="79923"/>
    <lineage>
        <taxon>Eukaryota</taxon>
        <taxon>Metazoa</taxon>
        <taxon>Spiralia</taxon>
        <taxon>Lophotrochozoa</taxon>
        <taxon>Platyhelminthes</taxon>
        <taxon>Trematoda</taxon>
        <taxon>Digenea</taxon>
        <taxon>Opisthorchiida</taxon>
        <taxon>Opisthorchiata</taxon>
        <taxon>Opisthorchiidae</taxon>
        <taxon>Clonorchis</taxon>
    </lineage>
</organism>
<gene>
    <name evidence="8" type="ORF">CLF_112275</name>
</gene>
<feature type="compositionally biased region" description="Basic residues" evidence="5">
    <location>
        <begin position="174"/>
        <end position="183"/>
    </location>
</feature>
<evidence type="ECO:0000256" key="5">
    <source>
        <dbReference type="SAM" id="MobiDB-lite"/>
    </source>
</evidence>
<dbReference type="InterPro" id="IPR035896">
    <property type="entry name" value="AN1-like_Znf"/>
</dbReference>
<feature type="region of interest" description="Disordered" evidence="5">
    <location>
        <begin position="167"/>
        <end position="204"/>
    </location>
</feature>
<reference key="2">
    <citation type="submission" date="2011-10" db="EMBL/GenBank/DDBJ databases">
        <title>The genome and transcriptome sequence of Clonorchis sinensis provide insights into the carcinogenic liver fluke.</title>
        <authorList>
            <person name="Wang X."/>
            <person name="Huang Y."/>
            <person name="Chen W."/>
            <person name="Liu H."/>
            <person name="Guo L."/>
            <person name="Chen Y."/>
            <person name="Luo F."/>
            <person name="Zhou W."/>
            <person name="Sun J."/>
            <person name="Mao Q."/>
            <person name="Liang P."/>
            <person name="Zhou C."/>
            <person name="Tian Y."/>
            <person name="Men J."/>
            <person name="Lv X."/>
            <person name="Huang L."/>
            <person name="Zhou J."/>
            <person name="Hu Y."/>
            <person name="Li R."/>
            <person name="Zhang F."/>
            <person name="Lei H."/>
            <person name="Li X."/>
            <person name="Hu X."/>
            <person name="Liang C."/>
            <person name="Xu J."/>
            <person name="Wu Z."/>
            <person name="Yu X."/>
        </authorList>
    </citation>
    <scope>NUCLEOTIDE SEQUENCE</scope>
    <source>
        <strain>Henan</strain>
    </source>
</reference>
<dbReference type="PANTHER" id="PTHR10634:SF149">
    <property type="entry name" value="AN1-TYPE DOMAIN-CONTAINING PROTEIN-RELATED"/>
    <property type="match status" value="1"/>
</dbReference>
<dbReference type="InterPro" id="IPR002653">
    <property type="entry name" value="Znf_A20"/>
</dbReference>
<dbReference type="EMBL" id="DF143736">
    <property type="protein sequence ID" value="GAA54123.1"/>
    <property type="molecule type" value="Genomic_DNA"/>
</dbReference>
<dbReference type="PANTHER" id="PTHR10634">
    <property type="entry name" value="AN1-TYPE ZINC FINGER PROTEIN"/>
    <property type="match status" value="1"/>
</dbReference>
<dbReference type="GO" id="GO:0003677">
    <property type="term" value="F:DNA binding"/>
    <property type="evidence" value="ECO:0007669"/>
    <property type="project" value="InterPro"/>
</dbReference>
<keyword evidence="2 4" id="KW-0863">Zinc-finger</keyword>
<keyword evidence="1" id="KW-0479">Metal-binding</keyword>
<dbReference type="AlphaFoldDB" id="G7YME2"/>
<evidence type="ECO:0000256" key="3">
    <source>
        <dbReference type="ARBA" id="ARBA00022833"/>
    </source>
</evidence>
<dbReference type="SUPFAM" id="SSF118310">
    <property type="entry name" value="AN1-like Zinc finger"/>
    <property type="match status" value="1"/>
</dbReference>
<dbReference type="Gene3D" id="1.20.5.4770">
    <property type="match status" value="1"/>
</dbReference>
<evidence type="ECO:0000256" key="4">
    <source>
        <dbReference type="PROSITE-ProRule" id="PRU00449"/>
    </source>
</evidence>
<dbReference type="InterPro" id="IPR050652">
    <property type="entry name" value="AN1_A20_ZnFinger"/>
</dbReference>
<evidence type="ECO:0000259" key="7">
    <source>
        <dbReference type="PROSITE" id="PS51039"/>
    </source>
</evidence>
<dbReference type="GO" id="GO:0008270">
    <property type="term" value="F:zinc ion binding"/>
    <property type="evidence" value="ECO:0007669"/>
    <property type="project" value="UniProtKB-KW"/>
</dbReference>
<dbReference type="PROSITE" id="PS51036">
    <property type="entry name" value="ZF_A20"/>
    <property type="match status" value="1"/>
</dbReference>
<dbReference type="Gene3D" id="4.10.1110.10">
    <property type="entry name" value="AN1-like Zinc finger"/>
    <property type="match status" value="1"/>
</dbReference>
<name>G7YME2_CLOSI</name>
<dbReference type="SMART" id="SM00154">
    <property type="entry name" value="ZnF_AN1"/>
    <property type="match status" value="1"/>
</dbReference>
<dbReference type="InterPro" id="IPR000058">
    <property type="entry name" value="Znf_AN1"/>
</dbReference>
<sequence>MIGHLEFFHRLLATRIAFTSACVCGPLGNSRDSNSMLSQNKRHSCCMAVRLVTLLYVLYISQNNETPDMKNESEAQNLCKRGCGFYGSVQFRDMCSKCYQEQMKSESSSIQTNSSLVLSTSSVESNDVATSHNTCVTIPSRLDHPANSNLSGATNLSATPLTMRTGSAAPLRQHSPRPLKRKAACLSPQIPSEETNEGTSASPQSSLRINRCTWCRKRVGLTGFSCRCNGLFCSLHRYSDEHECPFDYQAQGRVELTKANPEIRCAKLRKI</sequence>
<keyword evidence="3" id="KW-0862">Zinc</keyword>
<evidence type="ECO:0000313" key="9">
    <source>
        <dbReference type="Proteomes" id="UP000008909"/>
    </source>
</evidence>
<dbReference type="SMART" id="SM00259">
    <property type="entry name" value="ZnF_A20"/>
    <property type="match status" value="1"/>
</dbReference>
<reference evidence="8" key="1">
    <citation type="journal article" date="2011" name="Genome Biol.">
        <title>The draft genome of the carcinogenic human liver fluke Clonorchis sinensis.</title>
        <authorList>
            <person name="Wang X."/>
            <person name="Chen W."/>
            <person name="Huang Y."/>
            <person name="Sun J."/>
            <person name="Men J."/>
            <person name="Liu H."/>
            <person name="Luo F."/>
            <person name="Guo L."/>
            <person name="Lv X."/>
            <person name="Deng C."/>
            <person name="Zhou C."/>
            <person name="Fan Y."/>
            <person name="Li X."/>
            <person name="Huang L."/>
            <person name="Hu Y."/>
            <person name="Liang C."/>
            <person name="Hu X."/>
            <person name="Xu J."/>
            <person name="Yu X."/>
        </authorList>
    </citation>
    <scope>NUCLEOTIDE SEQUENCE [LARGE SCALE GENOMIC DNA]</scope>
    <source>
        <strain evidence="8">Henan</strain>
    </source>
</reference>
<dbReference type="FunFam" id="4.10.1110.10:FF:000001">
    <property type="entry name" value="Zinc finger AN1-type containing 6"/>
    <property type="match status" value="1"/>
</dbReference>
<dbReference type="PROSITE" id="PS51039">
    <property type="entry name" value="ZF_AN1"/>
    <property type="match status" value="1"/>
</dbReference>
<dbReference type="Pfam" id="PF01754">
    <property type="entry name" value="zf-A20"/>
    <property type="match status" value="1"/>
</dbReference>